<dbReference type="Gene3D" id="3.40.50.300">
    <property type="entry name" value="P-loop containing nucleotide triphosphate hydrolases"/>
    <property type="match status" value="1"/>
</dbReference>
<evidence type="ECO:0000256" key="2">
    <source>
        <dbReference type="SAM" id="MobiDB-lite"/>
    </source>
</evidence>
<proteinExistence type="predicted"/>
<dbReference type="InterPro" id="IPR027417">
    <property type="entry name" value="P-loop_NTPase"/>
</dbReference>
<feature type="non-terminal residue" evidence="4">
    <location>
        <position position="1"/>
    </location>
</feature>
<dbReference type="Proteomes" id="UP000626109">
    <property type="component" value="Unassembled WGS sequence"/>
</dbReference>
<organism evidence="4 5">
    <name type="scientific">Polarella glacialis</name>
    <name type="common">Dinoflagellate</name>
    <dbReference type="NCBI Taxonomy" id="89957"/>
    <lineage>
        <taxon>Eukaryota</taxon>
        <taxon>Sar</taxon>
        <taxon>Alveolata</taxon>
        <taxon>Dinophyceae</taxon>
        <taxon>Suessiales</taxon>
        <taxon>Suessiaceae</taxon>
        <taxon>Polarella</taxon>
    </lineage>
</organism>
<dbReference type="GO" id="GO:0005737">
    <property type="term" value="C:cytoplasm"/>
    <property type="evidence" value="ECO:0007669"/>
    <property type="project" value="TreeGrafter"/>
</dbReference>
<sequence length="473" mass="50401">KANVQGLLAQGQAFEAMKALMSEMRAFSQRSCVLELGIDTTSFYTDPAAFGLAMRTAGAAAEDVDRFQGILKERGLVFLALDSPARGLRDLRAAQEMHSSGDDSELAEAMQRGRKALEALEEAERKAEDLKRVPVTVLTGFLGAGKTTLLNYILRERHGFKYAVIENEVGQIGIDNQLLEEPGMAKQTAESIVLLDNGCLCCTVRSDLVEAVKQIIARADAASANRLAAAGSAADAGNGRVLDGILIETTGLADPGPVCKTFFADEELRERTRIDGVITLVDARHFLQQLRRDRSDGSVNESAQQVAFADKVLLNKVDAVEASALQEVEHEIRRINGVCPIVRCSLASKPGEVPLGELLAAESFSLDRVLQELGSEEASSSRAAKRRKHDSDGHGDGHGDSHGDGHGDGHSDGHGGHGAEDGNDDHDAGHGHEGGHGQGHGNVQNRHDTGVATCSFTLEGMEVHLSCCSASCR</sequence>
<protein>
    <recommendedName>
        <fullName evidence="3">CobW/HypB/UreG nucleotide-binding domain-containing protein</fullName>
    </recommendedName>
</protein>
<feature type="domain" description="CobW/HypB/UreG nucleotide-binding" evidence="3">
    <location>
        <begin position="134"/>
        <end position="342"/>
    </location>
</feature>
<dbReference type="PANTHER" id="PTHR13748">
    <property type="entry name" value="COBW-RELATED"/>
    <property type="match status" value="1"/>
</dbReference>
<reference evidence="4" key="1">
    <citation type="submission" date="2021-02" db="EMBL/GenBank/DDBJ databases">
        <authorList>
            <person name="Dougan E. K."/>
            <person name="Rhodes N."/>
            <person name="Thang M."/>
            <person name="Chan C."/>
        </authorList>
    </citation>
    <scope>NUCLEOTIDE SEQUENCE</scope>
</reference>
<accession>A0A813IG04</accession>
<feature type="coiled-coil region" evidence="1">
    <location>
        <begin position="106"/>
        <end position="133"/>
    </location>
</feature>
<comment type="caution">
    <text evidence="4">The sequence shown here is derived from an EMBL/GenBank/DDBJ whole genome shotgun (WGS) entry which is preliminary data.</text>
</comment>
<gene>
    <name evidence="4" type="ORF">PGLA2088_LOCUS7851</name>
</gene>
<evidence type="ECO:0000313" key="5">
    <source>
        <dbReference type="Proteomes" id="UP000626109"/>
    </source>
</evidence>
<feature type="region of interest" description="Disordered" evidence="2">
    <location>
        <begin position="375"/>
        <end position="444"/>
    </location>
</feature>
<name>A0A813IG04_POLGL</name>
<evidence type="ECO:0000256" key="1">
    <source>
        <dbReference type="SAM" id="Coils"/>
    </source>
</evidence>
<dbReference type="EMBL" id="CAJNNW010008313">
    <property type="protein sequence ID" value="CAE8649919.1"/>
    <property type="molecule type" value="Genomic_DNA"/>
</dbReference>
<dbReference type="AlphaFoldDB" id="A0A813IG04"/>
<evidence type="ECO:0000313" key="4">
    <source>
        <dbReference type="EMBL" id="CAE8649919.1"/>
    </source>
</evidence>
<dbReference type="CDD" id="cd03112">
    <property type="entry name" value="CobW-like"/>
    <property type="match status" value="1"/>
</dbReference>
<dbReference type="SUPFAM" id="SSF52540">
    <property type="entry name" value="P-loop containing nucleoside triphosphate hydrolases"/>
    <property type="match status" value="1"/>
</dbReference>
<dbReference type="InterPro" id="IPR051316">
    <property type="entry name" value="Zinc-reg_GTPase_activator"/>
</dbReference>
<dbReference type="PANTHER" id="PTHR13748:SF62">
    <property type="entry name" value="COBW DOMAIN-CONTAINING PROTEIN"/>
    <property type="match status" value="1"/>
</dbReference>
<dbReference type="Pfam" id="PF02492">
    <property type="entry name" value="cobW"/>
    <property type="match status" value="1"/>
</dbReference>
<keyword evidence="1" id="KW-0175">Coiled coil</keyword>
<dbReference type="InterPro" id="IPR003495">
    <property type="entry name" value="CobW/HypB/UreG_nucleotide-bd"/>
</dbReference>
<evidence type="ECO:0000259" key="3">
    <source>
        <dbReference type="Pfam" id="PF02492"/>
    </source>
</evidence>
<feature type="compositionally biased region" description="Basic and acidic residues" evidence="2">
    <location>
        <begin position="389"/>
        <end position="435"/>
    </location>
</feature>